<evidence type="ECO:0000313" key="6">
    <source>
        <dbReference type="EMBL" id="TWD90353.1"/>
    </source>
</evidence>
<comment type="similarity">
    <text evidence="2">Belongs to the VgrG protein family.</text>
</comment>
<dbReference type="SUPFAM" id="SSF69349">
    <property type="entry name" value="Phage fibre proteins"/>
    <property type="match status" value="1"/>
</dbReference>
<evidence type="ECO:0000256" key="2">
    <source>
        <dbReference type="ARBA" id="ARBA00005558"/>
    </source>
</evidence>
<dbReference type="PANTHER" id="PTHR32305:SF15">
    <property type="entry name" value="PROTEIN RHSA-RELATED"/>
    <property type="match status" value="1"/>
</dbReference>
<organism evidence="6 7">
    <name type="scientific">Variovorax beijingensis</name>
    <dbReference type="NCBI Taxonomy" id="2496117"/>
    <lineage>
        <taxon>Bacteria</taxon>
        <taxon>Pseudomonadati</taxon>
        <taxon>Pseudomonadota</taxon>
        <taxon>Betaproteobacteria</taxon>
        <taxon>Burkholderiales</taxon>
        <taxon>Comamonadaceae</taxon>
        <taxon>Variovorax</taxon>
    </lineage>
</organism>
<dbReference type="GO" id="GO:0005576">
    <property type="term" value="C:extracellular region"/>
    <property type="evidence" value="ECO:0007669"/>
    <property type="project" value="UniProtKB-SubCell"/>
</dbReference>
<feature type="domain" description="Gp5/Type VI secretion system Vgr C-terminal trimerisation" evidence="5">
    <location>
        <begin position="466"/>
        <end position="564"/>
    </location>
</feature>
<dbReference type="Pfam" id="PF22178">
    <property type="entry name" value="Gp5_trimer_C"/>
    <property type="match status" value="1"/>
</dbReference>
<comment type="subcellular location">
    <subcellularLocation>
        <location evidence="1">Secreted</location>
    </subcellularLocation>
</comment>
<sequence>MPNRVVKAHTPLGEDQLLFRSMHGTEGLSQLFEFEVDLLSPSVSLDMKAVLGKPLSLEIQTAGEPRFLNGQIVRFTMVGKEGGTSRYVLYRATVRPWLWYLTRTSDCKIFQNKSVVDILEEVFADYNFAFEKKLSGNYRQWEYCVQYQETDFAFVSRLMEHEGIYYYFKHDKGEHTLVLADDIGAHDTLPGYPKISYLAADRNPDPFQEVIDQWQVTEEIRPGTYVVDDYDFKKSKADLMGMRSQPRGNPHDTYEIYEWLGGFSEVEQGEHYSRIRLEEAQSQAERDVGHSSVRGMAPGYRFTMQNCPRQDDNREYLIVSVSYALREGGYESGAAESHYSFSFAVQPTSYAFRPPRVTPMTRTNGPQTATVVGKAGQEYWVDQYGRVKVQFRWDRYGKSDENSSCWVRVSSAWAGSNYGAVNHPRKGQEVIVDFIGGHPDRPIIIGRVYNSDQMPPLELPAKVTVSGFVSRSQDGTPANANEFILDDAPGQELVRIHAEKNFEIDVEADETDTVAGKRTTTIEGADNYTTNTSLDETINGPHTVTVNKGGPQNITVNGPQNIKVIGGTQDVYVEGDQIEHVTGSRTENVDTGETRTIGQSLDETVNGPQTTTVVGLYTEKSNGKEVSVLGGEHYYVQNDSMRTVGGTESIGSVGDMLITTAGKLTMQSVNTDVDIYTPTQFNVNANTISLHSDHKDVSYTNSLHTHAGSTITTEAEVSITSKTPFAFSIAYANSFTFAPLSETINAVSTNIGGASFDWKAYRLSNRALNFENGAKIKVGPFKVMLKGLFMCT</sequence>
<dbReference type="Pfam" id="PF05954">
    <property type="entry name" value="Phage_GPD"/>
    <property type="match status" value="1"/>
</dbReference>
<dbReference type="Proteomes" id="UP000319722">
    <property type="component" value="Unassembled WGS sequence"/>
</dbReference>
<dbReference type="SUPFAM" id="SSF69279">
    <property type="entry name" value="Phage tail proteins"/>
    <property type="match status" value="2"/>
</dbReference>
<feature type="domain" description="Gp5/Type VI secretion system Vgr protein OB-fold" evidence="4">
    <location>
        <begin position="382"/>
        <end position="449"/>
    </location>
</feature>
<dbReference type="NCBIfam" id="TIGR03361">
    <property type="entry name" value="VI_Rhs_Vgr"/>
    <property type="match status" value="1"/>
</dbReference>
<evidence type="ECO:0000313" key="7">
    <source>
        <dbReference type="Proteomes" id="UP000319722"/>
    </source>
</evidence>
<dbReference type="InterPro" id="IPR006533">
    <property type="entry name" value="T6SS_Vgr_RhsGE"/>
</dbReference>
<proteinExistence type="inferred from homology"/>
<dbReference type="EMBL" id="VIVL01000001">
    <property type="protein sequence ID" value="TWD90353.1"/>
    <property type="molecule type" value="Genomic_DNA"/>
</dbReference>
<dbReference type="SUPFAM" id="SSF69255">
    <property type="entry name" value="gp5 N-terminal domain-like"/>
    <property type="match status" value="1"/>
</dbReference>
<dbReference type="Pfam" id="PF04717">
    <property type="entry name" value="Phage_base_V"/>
    <property type="match status" value="1"/>
</dbReference>
<name>A0A561CGK1_9BURK</name>
<evidence type="ECO:0000256" key="3">
    <source>
        <dbReference type="ARBA" id="ARBA00022525"/>
    </source>
</evidence>
<dbReference type="InterPro" id="IPR017847">
    <property type="entry name" value="T6SS_RhsGE_Vgr_subset"/>
</dbReference>
<dbReference type="InterPro" id="IPR037026">
    <property type="entry name" value="Vgr_OB-fold_dom_sf"/>
</dbReference>
<gene>
    <name evidence="6" type="ORF">FB547_10117</name>
</gene>
<dbReference type="InterPro" id="IPR050708">
    <property type="entry name" value="T6SS_VgrG/RHS"/>
</dbReference>
<evidence type="ECO:0000259" key="5">
    <source>
        <dbReference type="Pfam" id="PF22178"/>
    </source>
</evidence>
<evidence type="ECO:0000256" key="1">
    <source>
        <dbReference type="ARBA" id="ARBA00004613"/>
    </source>
</evidence>
<protein>
    <submittedName>
        <fullName evidence="6">Type VI secretion system secreted protein VgrG</fullName>
    </submittedName>
</protein>
<dbReference type="PANTHER" id="PTHR32305">
    <property type="match status" value="1"/>
</dbReference>
<reference evidence="6 7" key="1">
    <citation type="submission" date="2019-06" db="EMBL/GenBank/DDBJ databases">
        <title>Sorghum-associated microbial communities from plants grown in Nebraska, USA.</title>
        <authorList>
            <person name="Schachtman D."/>
        </authorList>
    </citation>
    <scope>NUCLEOTIDE SEQUENCE [LARGE SCALE GENOMIC DNA]</scope>
    <source>
        <strain evidence="6 7">T529</strain>
    </source>
</reference>
<dbReference type="Gene3D" id="3.55.50.10">
    <property type="entry name" value="Baseplate protein-like domains"/>
    <property type="match status" value="1"/>
</dbReference>
<dbReference type="InterPro" id="IPR006531">
    <property type="entry name" value="Gp5/Vgr_OB"/>
</dbReference>
<evidence type="ECO:0000259" key="4">
    <source>
        <dbReference type="Pfam" id="PF04717"/>
    </source>
</evidence>
<dbReference type="AlphaFoldDB" id="A0A561CGK1"/>
<dbReference type="NCBIfam" id="TIGR01646">
    <property type="entry name" value="vgr_GE"/>
    <property type="match status" value="1"/>
</dbReference>
<dbReference type="OrthoDB" id="1907165at2"/>
<dbReference type="InterPro" id="IPR054030">
    <property type="entry name" value="Gp5_Vgr_C"/>
</dbReference>
<dbReference type="Gene3D" id="4.10.220.110">
    <property type="match status" value="1"/>
</dbReference>
<dbReference type="RefSeq" id="WP_145738580.1">
    <property type="nucleotide sequence ID" value="NZ_VIVL01000001.1"/>
</dbReference>
<accession>A0A561CGK1</accession>
<dbReference type="Gene3D" id="2.30.110.50">
    <property type="match status" value="1"/>
</dbReference>
<comment type="caution">
    <text evidence="6">The sequence shown here is derived from an EMBL/GenBank/DDBJ whole genome shotgun (WGS) entry which is preliminary data.</text>
</comment>
<keyword evidence="3" id="KW-0964">Secreted</keyword>
<dbReference type="Gene3D" id="2.40.50.230">
    <property type="entry name" value="Gp5 N-terminal domain"/>
    <property type="match status" value="1"/>
</dbReference>